<protein>
    <submittedName>
        <fullName evidence="1">Uncharacterized protein</fullName>
    </submittedName>
</protein>
<organism evidence="1 2">
    <name type="scientific">Crocosphaera watsonii WH 8501</name>
    <dbReference type="NCBI Taxonomy" id="165597"/>
    <lineage>
        <taxon>Bacteria</taxon>
        <taxon>Bacillati</taxon>
        <taxon>Cyanobacteriota</taxon>
        <taxon>Cyanophyceae</taxon>
        <taxon>Oscillatoriophycideae</taxon>
        <taxon>Chroococcales</taxon>
        <taxon>Aphanothecaceae</taxon>
        <taxon>Crocosphaera</taxon>
    </lineage>
</organism>
<dbReference type="Proteomes" id="UP000003922">
    <property type="component" value="Unassembled WGS sequence"/>
</dbReference>
<dbReference type="OrthoDB" id="473036at2"/>
<gene>
    <name evidence="1" type="ORF">CwatDRAFT_0501</name>
</gene>
<evidence type="ECO:0000313" key="2">
    <source>
        <dbReference type="Proteomes" id="UP000003922"/>
    </source>
</evidence>
<name>Q4BW62_CROWT</name>
<dbReference type="KEGG" id="cwa:CwatDRAFT_0501"/>
<reference evidence="1" key="1">
    <citation type="submission" date="2004-02" db="EMBL/GenBank/DDBJ databases">
        <authorList>
            <consortium name="DOE Joint Genome Institute"/>
        </authorList>
    </citation>
    <scope>NUCLEOTIDE SEQUENCE [LARGE SCALE GENOMIC DNA]</scope>
    <source>
        <strain evidence="1">WH 8501</strain>
    </source>
</reference>
<accession>Q4BW62</accession>
<dbReference type="AlphaFoldDB" id="Q4BW62"/>
<dbReference type="RefSeq" id="WP_007308060.1">
    <property type="nucleotide sequence ID" value="NZ_AADV02000176.1"/>
</dbReference>
<reference evidence="1" key="3">
    <citation type="submission" date="2016-12" db="EMBL/GenBank/DDBJ databases">
        <title>Annotation of the draft genome assembly of Crocosphaera watsonii WH 8501.</title>
        <authorList>
            <consortium name="US DOE Joint Genome Institute (JGI-ORNL)"/>
            <person name="Larimer F."/>
            <person name="Land M."/>
        </authorList>
    </citation>
    <scope>NUCLEOTIDE SEQUENCE</scope>
    <source>
        <strain evidence="1">WH 8501</strain>
    </source>
</reference>
<keyword evidence="2" id="KW-1185">Reference proteome</keyword>
<evidence type="ECO:0000313" key="1">
    <source>
        <dbReference type="EMBL" id="EAM48145.1"/>
    </source>
</evidence>
<sequence length="246" mass="27757">MGREFVEAKDTAKLQTLLDDNEGSAFIPDVNRTTKISEVRGLEALNVLSLVNENREFMATDEDLISRAKMAIHNTSQIKTIFGISVCQPTANPNTGEMTLPTIKVARQQLNLIGYDLKRSERRMIDGKRQHIYKLVDLLPPQTRQEIFDHWLTKDREYSMVKSESIDLARENNQVARQTVYNKSTPGAFEAVPLPKVGMEVINLATSGIGKIISVSQKLSEVLVKFADLVIPYKLSSFWDEVELAF</sequence>
<comment type="caution">
    <text evidence="1">The sequence shown here is derived from an EMBL/GenBank/DDBJ whole genome shotgun (WGS) entry which is preliminary data.</text>
</comment>
<proteinExistence type="predicted"/>
<dbReference type="EMBL" id="AADV02000176">
    <property type="protein sequence ID" value="EAM48145.1"/>
    <property type="molecule type" value="Genomic_DNA"/>
</dbReference>
<reference evidence="1" key="2">
    <citation type="submission" date="2005-06" db="EMBL/GenBank/DDBJ databases">
        <title>Sequencing of the draft genome and assembly of Crocosphaera watsonii WH 8501.</title>
        <authorList>
            <consortium name="US DOE Joint Genome Institute (JGI-PGF)"/>
            <person name="Copeland A."/>
            <person name="Lucas S."/>
            <person name="Lapidus A."/>
            <person name="Barry K."/>
            <person name="Detter C."/>
            <person name="Glavina T."/>
            <person name="Hammon N."/>
            <person name="Israni S."/>
            <person name="Pitluck S."/>
            <person name="Richardson P."/>
        </authorList>
    </citation>
    <scope>NUCLEOTIDE SEQUENCE [LARGE SCALE GENOMIC DNA]</scope>
    <source>
        <strain evidence="1">WH 8501</strain>
    </source>
</reference>